<evidence type="ECO:0000256" key="1">
    <source>
        <dbReference type="ARBA" id="ARBA00005776"/>
    </source>
</evidence>
<organism evidence="7 8">
    <name type="scientific">Labeo rohita</name>
    <name type="common">Indian major carp</name>
    <name type="synonym">Cyprinus rohita</name>
    <dbReference type="NCBI Taxonomy" id="84645"/>
    <lineage>
        <taxon>Eukaryota</taxon>
        <taxon>Metazoa</taxon>
        <taxon>Chordata</taxon>
        <taxon>Craniata</taxon>
        <taxon>Vertebrata</taxon>
        <taxon>Euteleostomi</taxon>
        <taxon>Actinopterygii</taxon>
        <taxon>Neopterygii</taxon>
        <taxon>Teleostei</taxon>
        <taxon>Ostariophysi</taxon>
        <taxon>Cypriniformes</taxon>
        <taxon>Cyprinidae</taxon>
        <taxon>Labeoninae</taxon>
        <taxon>Labeonini</taxon>
        <taxon>Labeo</taxon>
    </lineage>
</organism>
<dbReference type="CDD" id="cd00077">
    <property type="entry name" value="HDc"/>
    <property type="match status" value="1"/>
</dbReference>
<dbReference type="STRING" id="84645.A0A498N8F1"/>
<dbReference type="GO" id="GO:0051607">
    <property type="term" value="P:defense response to virus"/>
    <property type="evidence" value="ECO:0007669"/>
    <property type="project" value="TreeGrafter"/>
</dbReference>
<dbReference type="Gene3D" id="3.30.70.2760">
    <property type="match status" value="1"/>
</dbReference>
<sequence length="1082" mass="125238">MHKAIFKDPIHGQIELHPLLVKMIDTPQFQRLRFIKQLGTKYLVYPGATHTRFEHSLGVAYLAGCLLKTLHENQPELNITKQDFLCVQIAALCHDMGHGPFSHLFDAMFIPEVQPDKHWEHEKASVDMFHCMKSKNGLDKEMEFYGLNLPEDITFIEELILKGQKDGKWAMKGRTEDKSFLYEIVANKVNGIDVDKWDYLVRDCYYLGIPCGFDQQRLLKSARVCNVNGRKHICFRDKVADNIYDMFHTRYTLHRQALQHKIGYIIDVKVKDALKEADKGMIPDSKISNAKDDMLEYTKLTDHIFDQILNLNPDPNESRGILENIVNRRLPKFVGEARLKENVLKVLDMGFGEVGNEPIDNVHFYSKNDLQTAFKMEKYQVSSLKPEKFHEFLLRVYYDPENQEYHGEVQQKAEECFHEWCRDEKNKFIDFGTDSGEEDDFEEEGEGNDEASSSKHEKASVLLFLDIVKNNEELKNELKEDDVIFIGELIKGVDTSPGKLWTAEGRTVEKSFLYEIVVNQWNGIDVRKWDYFARDCHYLGISNSFDHQRMLKSARVCEVKRRDEENGRNHICFRDKVADSVYDMFHTRYTLYLQAYQHKIVNIIEEKISEALSAAKDKSTKLSQAVESISVIKTRKDTKEVDETTRTNMLEKFTKLTDHIFEEILYSTDDELKDARTKLQDVVKRCLPKCVGETRISQNMLKDKLLLQNDWNEAVDKWNKLHPTVFLDKNDFSVDAIQLDYNQKGKNPIDNVYFYSKRNPSKAFPIKKYQVSSLLPGEFTEYVGRCEIELEFKGTKRVITGDCPSLDDCGITEVRSCNVIRGVWELCKGCKYTDPYVQLNQGECLTWGADNCTTPVLSIKHVTSFNIRLYKENNFEGPVCVTTVECPSVEKQFDIKEIRSCKVDSGVWKLYNDPDYSGEHYLLKEGEYRSLRAPAQSLECVPFKILLYENVNFEGPVFETTVDCRSLHGCGINEVRSCKVLSGVWEVYAGSDYAEPRWQLQANFSSRKNARQAKELACKGEFIAIKDLKMRVDIKGETIFRYLSKDIPEYPTPVEFHITEVAHVTKTSLEDIWESEGFMGLD</sequence>
<evidence type="ECO:0000313" key="8">
    <source>
        <dbReference type="Proteomes" id="UP000290572"/>
    </source>
</evidence>
<keyword evidence="8" id="KW-1185">Reference proteome</keyword>
<protein>
    <submittedName>
        <fullName evidence="7">Deoxynucleoside triphosphate triphosphohydrolase SAMHD1-like protein</fullName>
    </submittedName>
</protein>
<evidence type="ECO:0000256" key="2">
    <source>
        <dbReference type="ARBA" id="ARBA00009646"/>
    </source>
</evidence>
<comment type="similarity">
    <text evidence="2">Belongs to the beta/gamma-crystallin family.</text>
</comment>
<dbReference type="Gene3D" id="2.60.20.10">
    <property type="entry name" value="Crystallins"/>
    <property type="match status" value="3"/>
</dbReference>
<dbReference type="PROSITE" id="PS50915">
    <property type="entry name" value="CRYSTALLIN_BETA_GAMMA"/>
    <property type="match status" value="2"/>
</dbReference>
<dbReference type="SMART" id="SM00247">
    <property type="entry name" value="XTALbg"/>
    <property type="match status" value="3"/>
</dbReference>
<dbReference type="GO" id="GO:0006203">
    <property type="term" value="P:dGTP catabolic process"/>
    <property type="evidence" value="ECO:0007669"/>
    <property type="project" value="TreeGrafter"/>
</dbReference>
<feature type="domain" description="Beta/gamma crystallin 'Greek key'" evidence="5">
    <location>
        <begin position="906"/>
        <end position="942"/>
    </location>
</feature>
<dbReference type="Pfam" id="PF00030">
    <property type="entry name" value="Crystall"/>
    <property type="match status" value="3"/>
</dbReference>
<feature type="domain" description="HD" evidence="6">
    <location>
        <begin position="52"/>
        <end position="200"/>
    </location>
</feature>
<comment type="caution">
    <text evidence="7">The sequence shown here is derived from an EMBL/GenBank/DDBJ whole genome shotgun (WGS) entry which is preliminary data.</text>
</comment>
<dbReference type="InterPro" id="IPR050135">
    <property type="entry name" value="dGTPase-like"/>
</dbReference>
<feature type="compositionally biased region" description="Acidic residues" evidence="4">
    <location>
        <begin position="435"/>
        <end position="449"/>
    </location>
</feature>
<dbReference type="InterPro" id="IPR006674">
    <property type="entry name" value="HD_domain"/>
</dbReference>
<evidence type="ECO:0000313" key="7">
    <source>
        <dbReference type="EMBL" id="RXN27974.1"/>
    </source>
</evidence>
<accession>A0A498N8F1</accession>
<feature type="region of interest" description="Disordered" evidence="4">
    <location>
        <begin position="433"/>
        <end position="454"/>
    </location>
</feature>
<evidence type="ECO:0000259" key="6">
    <source>
        <dbReference type="PROSITE" id="PS51831"/>
    </source>
</evidence>
<dbReference type="Gene3D" id="1.10.3210.10">
    <property type="entry name" value="Hypothetical protein af1432"/>
    <property type="match status" value="2"/>
</dbReference>
<dbReference type="AlphaFoldDB" id="A0A498N8F1"/>
<dbReference type="GO" id="GO:0005634">
    <property type="term" value="C:nucleus"/>
    <property type="evidence" value="ECO:0007669"/>
    <property type="project" value="TreeGrafter"/>
</dbReference>
<dbReference type="Pfam" id="PF01966">
    <property type="entry name" value="HD"/>
    <property type="match status" value="1"/>
</dbReference>
<evidence type="ECO:0000256" key="4">
    <source>
        <dbReference type="SAM" id="MobiDB-lite"/>
    </source>
</evidence>
<name>A0A498N8F1_LABRO</name>
<comment type="similarity">
    <text evidence="1">Belongs to the SAMHD1 family.</text>
</comment>
<dbReference type="PANTHER" id="PTHR11373">
    <property type="entry name" value="DEOXYNUCLEOSIDE TRIPHOSPHATE TRIPHOSPHOHYDROLASE"/>
    <property type="match status" value="1"/>
</dbReference>
<keyword evidence="3" id="KW-0677">Repeat</keyword>
<evidence type="ECO:0000259" key="5">
    <source>
        <dbReference type="PROSITE" id="PS50915"/>
    </source>
</evidence>
<dbReference type="SUPFAM" id="SSF49695">
    <property type="entry name" value="gamma-Crystallin-like"/>
    <property type="match status" value="2"/>
</dbReference>
<dbReference type="PROSITE" id="PS51831">
    <property type="entry name" value="HD"/>
    <property type="match status" value="1"/>
</dbReference>
<dbReference type="SUPFAM" id="SSF109604">
    <property type="entry name" value="HD-domain/PDEase-like"/>
    <property type="match status" value="2"/>
</dbReference>
<keyword evidence="7" id="KW-0378">Hydrolase</keyword>
<dbReference type="InterPro" id="IPR001064">
    <property type="entry name" value="Beta/gamma_crystallin"/>
</dbReference>
<dbReference type="PANTHER" id="PTHR11373:SF4">
    <property type="entry name" value="DEOXYNUCLEOSIDE TRIPHOSPHATE TRIPHOSPHOHYDROLASE SAMHD1"/>
    <property type="match status" value="1"/>
</dbReference>
<dbReference type="InterPro" id="IPR011024">
    <property type="entry name" value="G_crystallin-like"/>
</dbReference>
<dbReference type="GO" id="GO:0008832">
    <property type="term" value="F:dGTPase activity"/>
    <property type="evidence" value="ECO:0007669"/>
    <property type="project" value="TreeGrafter"/>
</dbReference>
<feature type="domain" description="Beta/gamma crystallin 'Greek key'" evidence="5">
    <location>
        <begin position="943"/>
        <end position="982"/>
    </location>
</feature>
<dbReference type="Proteomes" id="UP000290572">
    <property type="component" value="Unassembled WGS sequence"/>
</dbReference>
<evidence type="ECO:0000256" key="3">
    <source>
        <dbReference type="ARBA" id="ARBA00022737"/>
    </source>
</evidence>
<gene>
    <name evidence="7" type="ORF">ROHU_005382</name>
</gene>
<dbReference type="EMBL" id="QBIY01011923">
    <property type="protein sequence ID" value="RXN27974.1"/>
    <property type="molecule type" value="Genomic_DNA"/>
</dbReference>
<proteinExistence type="inferred from homology"/>
<dbReference type="SMART" id="SM00471">
    <property type="entry name" value="HDc"/>
    <property type="match status" value="1"/>
</dbReference>
<reference evidence="7 8" key="1">
    <citation type="submission" date="2018-03" db="EMBL/GenBank/DDBJ databases">
        <title>Draft genome sequence of Rohu Carp (Labeo rohita).</title>
        <authorList>
            <person name="Das P."/>
            <person name="Kushwaha B."/>
            <person name="Joshi C.G."/>
            <person name="Kumar D."/>
            <person name="Nagpure N.S."/>
            <person name="Sahoo L."/>
            <person name="Das S.P."/>
            <person name="Bit A."/>
            <person name="Patnaik S."/>
            <person name="Meher P.K."/>
            <person name="Jayasankar P."/>
            <person name="Koringa P.G."/>
            <person name="Patel N.V."/>
            <person name="Hinsu A.T."/>
            <person name="Kumar R."/>
            <person name="Pandey M."/>
            <person name="Agarwal S."/>
            <person name="Srivastava S."/>
            <person name="Singh M."/>
            <person name="Iquebal M.A."/>
            <person name="Jaiswal S."/>
            <person name="Angadi U.B."/>
            <person name="Kumar N."/>
            <person name="Raza M."/>
            <person name="Shah T.M."/>
            <person name="Rai A."/>
            <person name="Jena J.K."/>
        </authorList>
    </citation>
    <scope>NUCLEOTIDE SEQUENCE [LARGE SCALE GENOMIC DNA]</scope>
    <source>
        <strain evidence="7">DASCIFA01</strain>
        <tissue evidence="7">Testis</tissue>
    </source>
</reference>
<dbReference type="InterPro" id="IPR003607">
    <property type="entry name" value="HD/PDEase_dom"/>
</dbReference>
<dbReference type="GO" id="GO:0045088">
    <property type="term" value="P:regulation of innate immune response"/>
    <property type="evidence" value="ECO:0007669"/>
    <property type="project" value="TreeGrafter"/>
</dbReference>